<evidence type="ECO:0000256" key="1">
    <source>
        <dbReference type="SAM" id="Phobius"/>
    </source>
</evidence>
<sequence length="35" mass="4013">MNRKLYYQPIDQGLLLVPASYVLANQLFLVVVPVH</sequence>
<keyword evidence="1" id="KW-0472">Membrane</keyword>
<evidence type="ECO:0000313" key="2">
    <source>
        <dbReference type="EMBL" id="GAH55069.1"/>
    </source>
</evidence>
<keyword evidence="1" id="KW-0812">Transmembrane</keyword>
<protein>
    <submittedName>
        <fullName evidence="2">Uncharacterized protein</fullName>
    </submittedName>
</protein>
<gene>
    <name evidence="2" type="ORF">S03H2_28215</name>
</gene>
<feature type="transmembrane region" description="Helical" evidence="1">
    <location>
        <begin position="12"/>
        <end position="32"/>
    </location>
</feature>
<dbReference type="EMBL" id="BARU01016996">
    <property type="protein sequence ID" value="GAH55069.1"/>
    <property type="molecule type" value="Genomic_DNA"/>
</dbReference>
<feature type="non-terminal residue" evidence="2">
    <location>
        <position position="35"/>
    </location>
</feature>
<comment type="caution">
    <text evidence="2">The sequence shown here is derived from an EMBL/GenBank/DDBJ whole genome shotgun (WGS) entry which is preliminary data.</text>
</comment>
<proteinExistence type="predicted"/>
<accession>X1HML5</accession>
<dbReference type="AlphaFoldDB" id="X1HML5"/>
<organism evidence="2">
    <name type="scientific">marine sediment metagenome</name>
    <dbReference type="NCBI Taxonomy" id="412755"/>
    <lineage>
        <taxon>unclassified sequences</taxon>
        <taxon>metagenomes</taxon>
        <taxon>ecological metagenomes</taxon>
    </lineage>
</organism>
<name>X1HML5_9ZZZZ</name>
<reference evidence="2" key="1">
    <citation type="journal article" date="2014" name="Front. Microbiol.">
        <title>High frequency of phylogenetically diverse reductive dehalogenase-homologous genes in deep subseafloor sedimentary metagenomes.</title>
        <authorList>
            <person name="Kawai M."/>
            <person name="Futagami T."/>
            <person name="Toyoda A."/>
            <person name="Takaki Y."/>
            <person name="Nishi S."/>
            <person name="Hori S."/>
            <person name="Arai W."/>
            <person name="Tsubouchi T."/>
            <person name="Morono Y."/>
            <person name="Uchiyama I."/>
            <person name="Ito T."/>
            <person name="Fujiyama A."/>
            <person name="Inagaki F."/>
            <person name="Takami H."/>
        </authorList>
    </citation>
    <scope>NUCLEOTIDE SEQUENCE</scope>
    <source>
        <strain evidence="2">Expedition CK06-06</strain>
    </source>
</reference>
<keyword evidence="1" id="KW-1133">Transmembrane helix</keyword>